<sequence length="551" mass="62150">MCTFDLSMFQLTGFCSTSSVLMLGFHRAGNKGGGVLSPIMAHELRAIARELDPRITSEKDQKTAVVSKGYVCQEVYRGKEADLSFYHNFMQVECDDAPPFREVLTVILSTKGWMQDRVATVVHNLKKHYDVDVVVLTYDSDYGLGPLSVEGVSVQAWSPDTTTSSAINKAVASVKTPFVLLSDSLTHFSGELCSLERLVRVLDQEGETAAAAAGSYRISDGTWTHGCLQRRLENYQLAYVSGYEHSRHECMFCDDILGPFVARTNTLQQVPLTDSLDGSVSMRDWFINLYIAGHFAVACPDVMFFVDEAPLMAHQDWKEVATAWAVQYVWPHDGEKHEFTCEEVKMECVNIMKMVSSFLVPPCCREALRRELGLVQECGEELGLYVELQDGSLLGAVKTDGILPWDFDMDVLGDCKDQEVWMKQGTACMGRKGCSSVLVQGTYWMTTCNVSFVDVSCRPDRLKRLPPEYRKFPTKVNYNGRMINVPPNPALVSRNHYGPEYLRHEVHWRYTGKDKRLWNRCFKSGFHACLENFPTDGNIKFMDFPHQLVGL</sequence>
<name>A0A5B7H1X2_PORTR</name>
<dbReference type="AlphaFoldDB" id="A0A5B7H1X2"/>
<dbReference type="PANTHER" id="PTHR13627">
    <property type="entry name" value="FUKUTIN RELATED PROTEIN"/>
    <property type="match status" value="1"/>
</dbReference>
<organism evidence="1 2">
    <name type="scientific">Portunus trituberculatus</name>
    <name type="common">Swimming crab</name>
    <name type="synonym">Neptunus trituberculatus</name>
    <dbReference type="NCBI Taxonomy" id="210409"/>
    <lineage>
        <taxon>Eukaryota</taxon>
        <taxon>Metazoa</taxon>
        <taxon>Ecdysozoa</taxon>
        <taxon>Arthropoda</taxon>
        <taxon>Crustacea</taxon>
        <taxon>Multicrustacea</taxon>
        <taxon>Malacostraca</taxon>
        <taxon>Eumalacostraca</taxon>
        <taxon>Eucarida</taxon>
        <taxon>Decapoda</taxon>
        <taxon>Pleocyemata</taxon>
        <taxon>Brachyura</taxon>
        <taxon>Eubrachyura</taxon>
        <taxon>Portunoidea</taxon>
        <taxon>Portunidae</taxon>
        <taxon>Portuninae</taxon>
        <taxon>Portunus</taxon>
    </lineage>
</organism>
<dbReference type="PANTHER" id="PTHR13627:SF34">
    <property type="entry name" value="RIBITOL-5-PHOSPHATE TRANSFERASE"/>
    <property type="match status" value="1"/>
</dbReference>
<accession>A0A5B7H1X2</accession>
<protein>
    <submittedName>
        <fullName evidence="1">Fukutin-related protein</fullName>
    </submittedName>
</protein>
<dbReference type="Proteomes" id="UP000324222">
    <property type="component" value="Unassembled WGS sequence"/>
</dbReference>
<dbReference type="InterPro" id="IPR052613">
    <property type="entry name" value="LicD_transferase"/>
</dbReference>
<evidence type="ECO:0000313" key="2">
    <source>
        <dbReference type="Proteomes" id="UP000324222"/>
    </source>
</evidence>
<dbReference type="OrthoDB" id="444255at2759"/>
<gene>
    <name evidence="1" type="primary">Fkrp_1</name>
    <name evidence="1" type="ORF">E2C01_056914</name>
</gene>
<evidence type="ECO:0000313" key="1">
    <source>
        <dbReference type="EMBL" id="MPC62824.1"/>
    </source>
</evidence>
<comment type="caution">
    <text evidence="1">The sequence shown here is derived from an EMBL/GenBank/DDBJ whole genome shotgun (WGS) entry which is preliminary data.</text>
</comment>
<proteinExistence type="predicted"/>
<reference evidence="1 2" key="1">
    <citation type="submission" date="2019-05" db="EMBL/GenBank/DDBJ databases">
        <title>Another draft genome of Portunus trituberculatus and its Hox gene families provides insights of decapod evolution.</title>
        <authorList>
            <person name="Jeong J.-H."/>
            <person name="Song I."/>
            <person name="Kim S."/>
            <person name="Choi T."/>
            <person name="Kim D."/>
            <person name="Ryu S."/>
            <person name="Kim W."/>
        </authorList>
    </citation>
    <scope>NUCLEOTIDE SEQUENCE [LARGE SCALE GENOMIC DNA]</scope>
    <source>
        <tissue evidence="1">Muscle</tissue>
    </source>
</reference>
<dbReference type="EMBL" id="VSRR010020091">
    <property type="protein sequence ID" value="MPC62824.1"/>
    <property type="molecule type" value="Genomic_DNA"/>
</dbReference>
<keyword evidence="2" id="KW-1185">Reference proteome</keyword>